<dbReference type="AlphaFoldDB" id="A0A9X2U4S8"/>
<gene>
    <name evidence="1" type="ORF">GGP82_003496</name>
</gene>
<comment type="caution">
    <text evidence="1">The sequence shown here is derived from an EMBL/GenBank/DDBJ whole genome shotgun (WGS) entry which is preliminary data.</text>
</comment>
<name>A0A9X2U4S8_9BACT</name>
<protein>
    <submittedName>
        <fullName evidence="1">Uncharacterized protein</fullName>
    </submittedName>
</protein>
<dbReference type="Proteomes" id="UP001155034">
    <property type="component" value="Unassembled WGS sequence"/>
</dbReference>
<dbReference type="RefSeq" id="WP_259084289.1">
    <property type="nucleotide sequence ID" value="NZ_JANTYZ010000025.1"/>
</dbReference>
<accession>A0A9X2U4S8</accession>
<evidence type="ECO:0000313" key="2">
    <source>
        <dbReference type="Proteomes" id="UP001155034"/>
    </source>
</evidence>
<sequence length="124" mass="13665">MQSNPMQSKRWAEKVLAFVTLLLVPALLTGCLAAGAGAVAGDAAISPSEEAIEYVRTHDLEPYIGRAIERGDVVPGMSKEDVRFVEGDPKRMEEEEGRTVWVYGTVTQQKQVYFENGKVVDHNL</sequence>
<proteinExistence type="predicted"/>
<reference evidence="1" key="1">
    <citation type="submission" date="2022-08" db="EMBL/GenBank/DDBJ databases">
        <title>Genomic Encyclopedia of Type Strains, Phase V (KMG-V): Genome sequencing to study the core and pangenomes of soil and plant-associated prokaryotes.</title>
        <authorList>
            <person name="Whitman W."/>
        </authorList>
    </citation>
    <scope>NUCLEOTIDE SEQUENCE</scope>
    <source>
        <strain evidence="1">SP2016B</strain>
    </source>
</reference>
<evidence type="ECO:0000313" key="1">
    <source>
        <dbReference type="EMBL" id="MCS3866913.1"/>
    </source>
</evidence>
<organism evidence="1 2">
    <name type="scientific">Salinibacter ruber</name>
    <dbReference type="NCBI Taxonomy" id="146919"/>
    <lineage>
        <taxon>Bacteria</taxon>
        <taxon>Pseudomonadati</taxon>
        <taxon>Rhodothermota</taxon>
        <taxon>Rhodothermia</taxon>
        <taxon>Rhodothermales</taxon>
        <taxon>Salinibacteraceae</taxon>
        <taxon>Salinibacter</taxon>
    </lineage>
</organism>
<dbReference type="EMBL" id="JANTYZ010000025">
    <property type="protein sequence ID" value="MCS3866913.1"/>
    <property type="molecule type" value="Genomic_DNA"/>
</dbReference>